<dbReference type="AlphaFoldDB" id="A0A6S6TII8"/>
<dbReference type="InterPro" id="IPR027417">
    <property type="entry name" value="P-loop_NTPase"/>
</dbReference>
<protein>
    <submittedName>
        <fullName evidence="1">Uncharacterized protein</fullName>
    </submittedName>
</protein>
<reference evidence="1" key="1">
    <citation type="submission" date="2020-01" db="EMBL/GenBank/DDBJ databases">
        <authorList>
            <person name="Meier V. D."/>
            <person name="Meier V D."/>
        </authorList>
    </citation>
    <scope>NUCLEOTIDE SEQUENCE</scope>
    <source>
        <strain evidence="1">HLG_WM_MAG_05</strain>
    </source>
</reference>
<dbReference type="EMBL" id="CACVAU010000055">
    <property type="protein sequence ID" value="CAA6819144.1"/>
    <property type="molecule type" value="Genomic_DNA"/>
</dbReference>
<gene>
    <name evidence="1" type="ORF">HELGO_WM4993</name>
</gene>
<dbReference type="Gene3D" id="3.40.50.300">
    <property type="entry name" value="P-loop containing nucleotide triphosphate hydrolases"/>
    <property type="match status" value="1"/>
</dbReference>
<sequence length="451" mass="53293">MIQKNILSHLLLGYFQLLERHSIAYCVIGNYEKLPEYTSNDVDFWVSDKEKAEKLLLSLAKELTIKLYMQNKTANGTNNYFYYKHEEGNCQIIKIDLMTETAYKSLVPLVSSTLIQNNRKKYKNFYVVNEEIEAIMHLFYPLVTFGIVKNKYREKLQKIIKNQTFKTEVIGLMGTAYGDELIDYIRVGEWEKIEKDFKKIRGKFIVRMLKNLNVKRLGIFMIFLKTIFTRIKNKNGLSISFTGIDGAGKTSIKKYFVENSSLFFTSGRVKEFYWRPFLLPRVSKMIGSQGQKEILDTSGRRVIEKSIKNSVKNYIKYFYYILDFVFGKLKYFVVTHTGGLVVFDRYHFDNIIYPERFGFKVNKVFMRFVDKWIIPQPDLLFYLTANTETLYERKYEIDIDEINKQKEIYKDEIEKRGKIITVQTDGDFKTSVSDILEQCLFYMSQRIKDNG</sequence>
<dbReference type="SUPFAM" id="SSF52540">
    <property type="entry name" value="P-loop containing nucleoside triphosphate hydrolases"/>
    <property type="match status" value="1"/>
</dbReference>
<evidence type="ECO:0000313" key="1">
    <source>
        <dbReference type="EMBL" id="CAA6819144.1"/>
    </source>
</evidence>
<organism evidence="1">
    <name type="scientific">uncultured Sulfurovum sp</name>
    <dbReference type="NCBI Taxonomy" id="269237"/>
    <lineage>
        <taxon>Bacteria</taxon>
        <taxon>Pseudomonadati</taxon>
        <taxon>Campylobacterota</taxon>
        <taxon>Epsilonproteobacteria</taxon>
        <taxon>Campylobacterales</taxon>
        <taxon>Sulfurovaceae</taxon>
        <taxon>Sulfurovum</taxon>
        <taxon>environmental samples</taxon>
    </lineage>
</organism>
<proteinExistence type="predicted"/>
<accession>A0A6S6TII8</accession>
<name>A0A6S6TII8_9BACT</name>